<name>A0A7I7Y4S8_9MYCO</name>
<protein>
    <submittedName>
        <fullName evidence="1">Uncharacterized protein</fullName>
    </submittedName>
</protein>
<dbReference type="InterPro" id="IPR036689">
    <property type="entry name" value="ESAT-6-like_sf"/>
</dbReference>
<dbReference type="EMBL" id="AP022612">
    <property type="protein sequence ID" value="BBZ36620.1"/>
    <property type="molecule type" value="Genomic_DNA"/>
</dbReference>
<evidence type="ECO:0000313" key="1">
    <source>
        <dbReference type="EMBL" id="BBZ36620.1"/>
    </source>
</evidence>
<reference evidence="1" key="1">
    <citation type="journal article" date="2019" name="Emerg. Microbes Infect.">
        <title>Comprehensive subspecies identification of 175 nontuberculous mycobacteria species based on 7547 genomic profiles.</title>
        <authorList>
            <person name="Matsumoto Y."/>
            <person name="Kinjo T."/>
            <person name="Motooka D."/>
            <person name="Nabeya D."/>
            <person name="Jung N."/>
            <person name="Uechi K."/>
            <person name="Horii T."/>
            <person name="Iida T."/>
            <person name="Fujita J."/>
            <person name="Nakamura S."/>
        </authorList>
    </citation>
    <scope>NUCLEOTIDE SEQUENCE [LARGE SCALE GENOMIC DNA]</scope>
    <source>
        <strain evidence="1">JCM 13671</strain>
    </source>
</reference>
<dbReference type="Proteomes" id="UP000466931">
    <property type="component" value="Chromosome"/>
</dbReference>
<dbReference type="OrthoDB" id="4629428at2"/>
<organism evidence="1 2">
    <name type="scientific">Mycolicibacterium confluentis</name>
    <dbReference type="NCBI Taxonomy" id="28047"/>
    <lineage>
        <taxon>Bacteria</taxon>
        <taxon>Bacillati</taxon>
        <taxon>Actinomycetota</taxon>
        <taxon>Actinomycetes</taxon>
        <taxon>Mycobacteriales</taxon>
        <taxon>Mycobacteriaceae</taxon>
        <taxon>Mycolicibacterium</taxon>
    </lineage>
</organism>
<dbReference type="SUPFAM" id="SSF140453">
    <property type="entry name" value="EsxAB dimer-like"/>
    <property type="match status" value="1"/>
</dbReference>
<accession>A0A7I7Y4S8</accession>
<dbReference type="Gene3D" id="1.10.287.1060">
    <property type="entry name" value="ESAT-6-like"/>
    <property type="match status" value="1"/>
</dbReference>
<evidence type="ECO:0000313" key="2">
    <source>
        <dbReference type="Proteomes" id="UP000466931"/>
    </source>
</evidence>
<keyword evidence="2" id="KW-1185">Reference proteome</keyword>
<reference evidence="1" key="2">
    <citation type="submission" date="2020-02" db="EMBL/GenBank/DDBJ databases">
        <authorList>
            <person name="Matsumoto Y."/>
            <person name="Motooka D."/>
            <person name="Nakamura S."/>
        </authorList>
    </citation>
    <scope>NUCLEOTIDE SEQUENCE</scope>
    <source>
        <strain evidence="1">JCM 13671</strain>
    </source>
</reference>
<dbReference type="RefSeq" id="WP_085152326.1">
    <property type="nucleotide sequence ID" value="NZ_AP022612.1"/>
</dbReference>
<dbReference type="AlphaFoldDB" id="A0A7I7Y4S8"/>
<proteinExistence type="predicted"/>
<gene>
    <name evidence="1" type="ORF">MCNF_52250</name>
</gene>
<sequence length="109" mass="11575">MAEAQGIIDVPPEQLRDTMTSVLSAMMQSSHLSKDCTNLIEELVGSGAFKGPAAVMAMQTMAEINTDMQKILQHGTALAEHLGTTADRMDNSEVDSVAQLQSVLGSIGR</sequence>